<evidence type="ECO:0000313" key="1">
    <source>
        <dbReference type="EMBL" id="KAJ9060890.1"/>
    </source>
</evidence>
<dbReference type="Proteomes" id="UP001165960">
    <property type="component" value="Unassembled WGS sequence"/>
</dbReference>
<gene>
    <name evidence="1" type="ORF">DSO57_1026119</name>
</gene>
<name>A0ACC2SF15_9FUNG</name>
<comment type="caution">
    <text evidence="1">The sequence shown here is derived from an EMBL/GenBank/DDBJ whole genome shotgun (WGS) entry which is preliminary data.</text>
</comment>
<sequence>MDKLKISALLEFIEGLVVPKAPGRTKFSVHVMPANQQLIHPQLSQLGEIIPDGLKWRSKQKFWKYPILVGSQMNK</sequence>
<protein>
    <submittedName>
        <fullName evidence="1">Uncharacterized protein</fullName>
    </submittedName>
</protein>
<accession>A0ACC2SF15</accession>
<organism evidence="1 2">
    <name type="scientific">Entomophthora muscae</name>
    <dbReference type="NCBI Taxonomy" id="34485"/>
    <lineage>
        <taxon>Eukaryota</taxon>
        <taxon>Fungi</taxon>
        <taxon>Fungi incertae sedis</taxon>
        <taxon>Zoopagomycota</taxon>
        <taxon>Entomophthoromycotina</taxon>
        <taxon>Entomophthoromycetes</taxon>
        <taxon>Entomophthorales</taxon>
        <taxon>Entomophthoraceae</taxon>
        <taxon>Entomophthora</taxon>
    </lineage>
</organism>
<dbReference type="EMBL" id="QTSX02005121">
    <property type="protein sequence ID" value="KAJ9060890.1"/>
    <property type="molecule type" value="Genomic_DNA"/>
</dbReference>
<reference evidence="1" key="1">
    <citation type="submission" date="2022-04" db="EMBL/GenBank/DDBJ databases">
        <title>Genome of the entomopathogenic fungus Entomophthora muscae.</title>
        <authorList>
            <person name="Elya C."/>
            <person name="Lovett B.R."/>
            <person name="Lee E."/>
            <person name="Macias A.M."/>
            <person name="Hajek A.E."/>
            <person name="De Bivort B.L."/>
            <person name="Kasson M.T."/>
            <person name="De Fine Licht H.H."/>
            <person name="Stajich J.E."/>
        </authorList>
    </citation>
    <scope>NUCLEOTIDE SEQUENCE</scope>
    <source>
        <strain evidence="1">Berkeley</strain>
    </source>
</reference>
<proteinExistence type="predicted"/>
<keyword evidence="2" id="KW-1185">Reference proteome</keyword>
<evidence type="ECO:0000313" key="2">
    <source>
        <dbReference type="Proteomes" id="UP001165960"/>
    </source>
</evidence>